<sequence length="59" mass="6595">AAVRIHELDKIDPPHNERPPIEIETVQPQVLVPTVSPPTIRLTDAEFDEHPHTAFGSHV</sequence>
<feature type="compositionally biased region" description="Basic and acidic residues" evidence="1">
    <location>
        <begin position="1"/>
        <end position="21"/>
    </location>
</feature>
<dbReference type="EMBL" id="CAJOBI010147026">
    <property type="protein sequence ID" value="CAF4794351.1"/>
    <property type="molecule type" value="Genomic_DNA"/>
</dbReference>
<dbReference type="AlphaFoldDB" id="A0A8S3B4D5"/>
<proteinExistence type="predicted"/>
<accession>A0A8S3B4D5</accession>
<comment type="caution">
    <text evidence="2">The sequence shown here is derived from an EMBL/GenBank/DDBJ whole genome shotgun (WGS) entry which is preliminary data.</text>
</comment>
<evidence type="ECO:0000256" key="1">
    <source>
        <dbReference type="SAM" id="MobiDB-lite"/>
    </source>
</evidence>
<evidence type="ECO:0000313" key="3">
    <source>
        <dbReference type="Proteomes" id="UP000676336"/>
    </source>
</evidence>
<feature type="region of interest" description="Disordered" evidence="1">
    <location>
        <begin position="1"/>
        <end position="22"/>
    </location>
</feature>
<feature type="non-terminal residue" evidence="2">
    <location>
        <position position="1"/>
    </location>
</feature>
<evidence type="ECO:0000313" key="2">
    <source>
        <dbReference type="EMBL" id="CAF4794351.1"/>
    </source>
</evidence>
<gene>
    <name evidence="2" type="ORF">SMN809_LOCUS46899</name>
</gene>
<dbReference type="Proteomes" id="UP000676336">
    <property type="component" value="Unassembled WGS sequence"/>
</dbReference>
<reference evidence="2" key="1">
    <citation type="submission" date="2021-02" db="EMBL/GenBank/DDBJ databases">
        <authorList>
            <person name="Nowell W R."/>
        </authorList>
    </citation>
    <scope>NUCLEOTIDE SEQUENCE</scope>
</reference>
<organism evidence="2 3">
    <name type="scientific">Rotaria magnacalcarata</name>
    <dbReference type="NCBI Taxonomy" id="392030"/>
    <lineage>
        <taxon>Eukaryota</taxon>
        <taxon>Metazoa</taxon>
        <taxon>Spiralia</taxon>
        <taxon>Gnathifera</taxon>
        <taxon>Rotifera</taxon>
        <taxon>Eurotatoria</taxon>
        <taxon>Bdelloidea</taxon>
        <taxon>Philodinida</taxon>
        <taxon>Philodinidae</taxon>
        <taxon>Rotaria</taxon>
    </lineage>
</organism>
<protein>
    <submittedName>
        <fullName evidence="2">Uncharacterized protein</fullName>
    </submittedName>
</protein>
<name>A0A8S3B4D5_9BILA</name>